<evidence type="ECO:0000256" key="1">
    <source>
        <dbReference type="ARBA" id="ARBA00000644"/>
    </source>
</evidence>
<keyword evidence="2 4" id="KW-0378">Hydrolase</keyword>
<comment type="function">
    <text evidence="4">Catalyzes the reversible isomerization-deamination of glucosamine 6-phosphate (GlcN6P) to form fructose 6-phosphate (Fru6P) and ammonium ion.</text>
</comment>
<sequence>MKIIKVQDNLAGGQAGYQVFADALASGADTFGLATGSTPISIYDAIAASDLDFSQATSVNLDEYVGLAADHDQSYHYFMQKHFFDAKPFAQSFVPAGDAQDISAELTHYDEVIATHPVDLQILGLGQNAHIGFNEPGTSFTSQTHLVDLTPSTIAANARFFADAAEVPTQAITMGISQIMAAKQILMVAYGANKAHAVKAMLEGPVSEDVPASILQQHANVVVILDEAAASLLTK</sequence>
<organism evidence="6 7">
    <name type="scientific">Periweissella cryptocerci</name>
    <dbReference type="NCBI Taxonomy" id="2506420"/>
    <lineage>
        <taxon>Bacteria</taxon>
        <taxon>Bacillati</taxon>
        <taxon>Bacillota</taxon>
        <taxon>Bacilli</taxon>
        <taxon>Lactobacillales</taxon>
        <taxon>Lactobacillaceae</taxon>
        <taxon>Periweissella</taxon>
    </lineage>
</organism>
<feature type="active site" description="Proton acceptor; for enolization step" evidence="4">
    <location>
        <position position="62"/>
    </location>
</feature>
<dbReference type="GO" id="GO:0042802">
    <property type="term" value="F:identical protein binding"/>
    <property type="evidence" value="ECO:0007669"/>
    <property type="project" value="TreeGrafter"/>
</dbReference>
<reference evidence="7" key="1">
    <citation type="submission" date="2019-03" db="EMBL/GenBank/DDBJ databases">
        <title>Weissella sp. 26KH-42 Genome sequencing.</title>
        <authorList>
            <person name="Heo J."/>
            <person name="Kim S.-J."/>
            <person name="Kim J.-S."/>
            <person name="Hong S.-B."/>
            <person name="Kwon S.-W."/>
        </authorList>
    </citation>
    <scope>NUCLEOTIDE SEQUENCE [LARGE SCALE GENOMIC DNA]</scope>
    <source>
        <strain evidence="7">26KH-42</strain>
    </source>
</reference>
<dbReference type="OrthoDB" id="9791139at2"/>
<dbReference type="GO" id="GO:0019262">
    <property type="term" value="P:N-acetylneuraminate catabolic process"/>
    <property type="evidence" value="ECO:0007669"/>
    <property type="project" value="UniProtKB-UniRule"/>
</dbReference>
<dbReference type="GO" id="GO:0004342">
    <property type="term" value="F:glucosamine-6-phosphate deaminase activity"/>
    <property type="evidence" value="ECO:0007669"/>
    <property type="project" value="UniProtKB-UniRule"/>
</dbReference>
<dbReference type="Proteomes" id="UP000292886">
    <property type="component" value="Chromosome"/>
</dbReference>
<feature type="domain" description="Glucosamine/galactosamine-6-phosphate isomerase" evidence="5">
    <location>
        <begin position="27"/>
        <end position="220"/>
    </location>
</feature>
<dbReference type="GO" id="GO:0005737">
    <property type="term" value="C:cytoplasm"/>
    <property type="evidence" value="ECO:0007669"/>
    <property type="project" value="TreeGrafter"/>
</dbReference>
<dbReference type="CDD" id="cd01399">
    <property type="entry name" value="GlcN6P_deaminase"/>
    <property type="match status" value="1"/>
</dbReference>
<evidence type="ECO:0000313" key="6">
    <source>
        <dbReference type="EMBL" id="QBO37444.1"/>
    </source>
</evidence>
<dbReference type="UniPathway" id="UPA00629">
    <property type="reaction ID" value="UER00684"/>
</dbReference>
<evidence type="ECO:0000259" key="5">
    <source>
        <dbReference type="Pfam" id="PF01182"/>
    </source>
</evidence>
<evidence type="ECO:0000256" key="4">
    <source>
        <dbReference type="HAMAP-Rule" id="MF_01241"/>
    </source>
</evidence>
<dbReference type="HAMAP" id="MF_01241">
    <property type="entry name" value="GlcN6P_deamin"/>
    <property type="match status" value="1"/>
</dbReference>
<dbReference type="GO" id="GO:0005975">
    <property type="term" value="P:carbohydrate metabolic process"/>
    <property type="evidence" value="ECO:0007669"/>
    <property type="project" value="InterPro"/>
</dbReference>
<proteinExistence type="inferred from homology"/>
<dbReference type="EMBL" id="CP037940">
    <property type="protein sequence ID" value="QBO37444.1"/>
    <property type="molecule type" value="Genomic_DNA"/>
</dbReference>
<dbReference type="PANTHER" id="PTHR11280">
    <property type="entry name" value="GLUCOSAMINE-6-PHOSPHATE ISOMERASE"/>
    <property type="match status" value="1"/>
</dbReference>
<accession>A0A4P6YX55</accession>
<dbReference type="AlphaFoldDB" id="A0A4P6YX55"/>
<comment type="similarity">
    <text evidence="4">Belongs to the glucosamine/galactosamine-6-phosphate isomerase family. NagB subfamily.</text>
</comment>
<dbReference type="Pfam" id="PF01182">
    <property type="entry name" value="Glucosamine_iso"/>
    <property type="match status" value="1"/>
</dbReference>
<comment type="caution">
    <text evidence="4">Lacks conserved residue(s) required for the propagation of feature annotation.</text>
</comment>
<dbReference type="GO" id="GO:0006046">
    <property type="term" value="P:N-acetylglucosamine catabolic process"/>
    <property type="evidence" value="ECO:0007669"/>
    <property type="project" value="TreeGrafter"/>
</dbReference>
<dbReference type="RefSeq" id="WP_133364521.1">
    <property type="nucleotide sequence ID" value="NZ_CP037940.1"/>
</dbReference>
<evidence type="ECO:0000256" key="2">
    <source>
        <dbReference type="ARBA" id="ARBA00022801"/>
    </source>
</evidence>
<protein>
    <recommendedName>
        <fullName evidence="4">Glucosamine-6-phosphate deaminase</fullName>
        <ecNumber evidence="4">3.5.99.6</ecNumber>
    </recommendedName>
    <alternativeName>
        <fullName evidence="4">GlcN6P deaminase</fullName>
        <shortName evidence="4">GNPDA</shortName>
    </alternativeName>
    <alternativeName>
        <fullName evidence="4">Glucosamine-6-phosphate isomerase</fullName>
    </alternativeName>
</protein>
<evidence type="ECO:0000313" key="7">
    <source>
        <dbReference type="Proteomes" id="UP000292886"/>
    </source>
</evidence>
<dbReference type="InterPro" id="IPR006148">
    <property type="entry name" value="Glc/Gal-6P_isomerase"/>
</dbReference>
<feature type="active site" description="Proton acceptor; for ring-opening step" evidence="4">
    <location>
        <position position="130"/>
    </location>
</feature>
<dbReference type="InterPro" id="IPR004547">
    <property type="entry name" value="Glucosamine6P_isomerase"/>
</dbReference>
<comment type="catalytic activity">
    <reaction evidence="1 4">
        <text>alpha-D-glucosamine 6-phosphate + H2O = beta-D-fructose 6-phosphate + NH4(+)</text>
        <dbReference type="Rhea" id="RHEA:12172"/>
        <dbReference type="ChEBI" id="CHEBI:15377"/>
        <dbReference type="ChEBI" id="CHEBI:28938"/>
        <dbReference type="ChEBI" id="CHEBI:57634"/>
        <dbReference type="ChEBI" id="CHEBI:75989"/>
        <dbReference type="EC" id="3.5.99.6"/>
    </reaction>
</comment>
<gene>
    <name evidence="4" type="primary">nagB</name>
    <name evidence="6" type="ORF">EQG49_03845</name>
</gene>
<dbReference type="Gene3D" id="3.40.50.1360">
    <property type="match status" value="1"/>
</dbReference>
<feature type="active site" description="For ring-opening step" evidence="4">
    <location>
        <position position="128"/>
    </location>
</feature>
<keyword evidence="3 4" id="KW-0119">Carbohydrate metabolism</keyword>
<keyword evidence="7" id="KW-1185">Reference proteome</keyword>
<dbReference type="GO" id="GO:0006043">
    <property type="term" value="P:glucosamine catabolic process"/>
    <property type="evidence" value="ECO:0007669"/>
    <property type="project" value="TreeGrafter"/>
</dbReference>
<dbReference type="PANTHER" id="PTHR11280:SF5">
    <property type="entry name" value="GLUCOSAMINE-6-PHOSPHATE ISOMERASE"/>
    <property type="match status" value="1"/>
</dbReference>
<dbReference type="SUPFAM" id="SSF100950">
    <property type="entry name" value="NagB/RpiA/CoA transferase-like"/>
    <property type="match status" value="1"/>
</dbReference>
<evidence type="ECO:0000256" key="3">
    <source>
        <dbReference type="ARBA" id="ARBA00023277"/>
    </source>
</evidence>
<dbReference type="KEGG" id="wei:EQG49_03845"/>
<comment type="pathway">
    <text evidence="4">Amino-sugar metabolism; N-acetylneuraminate degradation; D-fructose 6-phosphate from N-acetylneuraminate: step 5/5.</text>
</comment>
<name>A0A4P6YX55_9LACO</name>
<dbReference type="InterPro" id="IPR037171">
    <property type="entry name" value="NagB/RpiA_transferase-like"/>
</dbReference>
<dbReference type="FunFam" id="3.40.50.1360:FF:000003">
    <property type="entry name" value="Glucosamine-6-phosphate deaminase"/>
    <property type="match status" value="1"/>
</dbReference>
<feature type="active site" description="For ring-opening step" evidence="4">
    <location>
        <position position="135"/>
    </location>
</feature>
<dbReference type="EC" id="3.5.99.6" evidence="4"/>